<dbReference type="InterPro" id="IPR045738">
    <property type="entry name" value="DUF6088"/>
</dbReference>
<evidence type="ECO:0000313" key="1">
    <source>
        <dbReference type="EMBL" id="GAI95086.1"/>
    </source>
</evidence>
<comment type="caution">
    <text evidence="1">The sequence shown here is derived from an EMBL/GenBank/DDBJ whole genome shotgun (WGS) entry which is preliminary data.</text>
</comment>
<organism evidence="1">
    <name type="scientific">marine sediment metagenome</name>
    <dbReference type="NCBI Taxonomy" id="412755"/>
    <lineage>
        <taxon>unclassified sequences</taxon>
        <taxon>metagenomes</taxon>
        <taxon>ecological metagenomes</taxon>
    </lineage>
</organism>
<dbReference type="AlphaFoldDB" id="X1TUN5"/>
<gene>
    <name evidence="1" type="ORF">S12H4_36923</name>
</gene>
<sequence length="205" mass="22969">MSLSVQKKIEAKLDNAAKGSMFFIADFSEFGTDVAIRQSLQRLCKKDVIIRLAKGIYYYPKSDELFGIIKPSAEIIAESIAKRDKARILPTGSYALYKLGLSTQIPMNVVYLTDGSPRKIQVGNQKIAFRKTSPKNLAVNHRLTALIIQGLKELGEGNIDSTQLANLAEIINQANENTQIKENIRYAPVWIQKIVLKILEEMEND</sequence>
<dbReference type="EMBL" id="BARW01022055">
    <property type="protein sequence ID" value="GAI95086.1"/>
    <property type="molecule type" value="Genomic_DNA"/>
</dbReference>
<accession>X1TUN5</accession>
<reference evidence="1" key="1">
    <citation type="journal article" date="2014" name="Front. Microbiol.">
        <title>High frequency of phylogenetically diverse reductive dehalogenase-homologous genes in deep subseafloor sedimentary metagenomes.</title>
        <authorList>
            <person name="Kawai M."/>
            <person name="Futagami T."/>
            <person name="Toyoda A."/>
            <person name="Takaki Y."/>
            <person name="Nishi S."/>
            <person name="Hori S."/>
            <person name="Arai W."/>
            <person name="Tsubouchi T."/>
            <person name="Morono Y."/>
            <person name="Uchiyama I."/>
            <person name="Ito T."/>
            <person name="Fujiyama A."/>
            <person name="Inagaki F."/>
            <person name="Takami H."/>
        </authorList>
    </citation>
    <scope>NUCLEOTIDE SEQUENCE</scope>
    <source>
        <strain evidence="1">Expedition CK06-06</strain>
    </source>
</reference>
<protein>
    <recommendedName>
        <fullName evidence="2">AbiEi antitoxin C-terminal domain-containing protein</fullName>
    </recommendedName>
</protein>
<dbReference type="Pfam" id="PF19570">
    <property type="entry name" value="DUF6088"/>
    <property type="match status" value="1"/>
</dbReference>
<proteinExistence type="predicted"/>
<evidence type="ECO:0008006" key="2">
    <source>
        <dbReference type="Google" id="ProtNLM"/>
    </source>
</evidence>
<name>X1TUN5_9ZZZZ</name>